<dbReference type="EMBL" id="GBXM01071158">
    <property type="protein sequence ID" value="JAH37419.1"/>
    <property type="molecule type" value="Transcribed_RNA"/>
</dbReference>
<name>A0A0E9S7M3_ANGAN</name>
<sequence length="45" mass="5370">MSTPQHYRRGTKTPHRKVQAEIRTHHRATPYLSILHLNIVMSRLH</sequence>
<organism evidence="1">
    <name type="scientific">Anguilla anguilla</name>
    <name type="common">European freshwater eel</name>
    <name type="synonym">Muraena anguilla</name>
    <dbReference type="NCBI Taxonomy" id="7936"/>
    <lineage>
        <taxon>Eukaryota</taxon>
        <taxon>Metazoa</taxon>
        <taxon>Chordata</taxon>
        <taxon>Craniata</taxon>
        <taxon>Vertebrata</taxon>
        <taxon>Euteleostomi</taxon>
        <taxon>Actinopterygii</taxon>
        <taxon>Neopterygii</taxon>
        <taxon>Teleostei</taxon>
        <taxon>Anguilliformes</taxon>
        <taxon>Anguillidae</taxon>
        <taxon>Anguilla</taxon>
    </lineage>
</organism>
<accession>A0A0E9S7M3</accession>
<reference evidence="1" key="2">
    <citation type="journal article" date="2015" name="Fish Shellfish Immunol.">
        <title>Early steps in the European eel (Anguilla anguilla)-Vibrio vulnificus interaction in the gills: Role of the RtxA13 toxin.</title>
        <authorList>
            <person name="Callol A."/>
            <person name="Pajuelo D."/>
            <person name="Ebbesson L."/>
            <person name="Teles M."/>
            <person name="MacKenzie S."/>
            <person name="Amaro C."/>
        </authorList>
    </citation>
    <scope>NUCLEOTIDE SEQUENCE</scope>
</reference>
<dbReference type="AlphaFoldDB" id="A0A0E9S7M3"/>
<evidence type="ECO:0000313" key="1">
    <source>
        <dbReference type="EMBL" id="JAH37419.1"/>
    </source>
</evidence>
<protein>
    <submittedName>
        <fullName evidence="1">Uncharacterized protein</fullName>
    </submittedName>
</protein>
<proteinExistence type="predicted"/>
<reference evidence="1" key="1">
    <citation type="submission" date="2014-11" db="EMBL/GenBank/DDBJ databases">
        <authorList>
            <person name="Amaro Gonzalez C."/>
        </authorList>
    </citation>
    <scope>NUCLEOTIDE SEQUENCE</scope>
</reference>